<dbReference type="PANTHER" id="PTHR11188:SF166">
    <property type="entry name" value="ARRESTIN (OR S-ANTIGEN), N-TERMINAL DOMAIN PROTEIN (AFU_ORTHOLOGUE AFUA_7G02050)"/>
    <property type="match status" value="1"/>
</dbReference>
<accession>A0A8H3EW93</accession>
<evidence type="ECO:0000256" key="1">
    <source>
        <dbReference type="SAM" id="MobiDB-lite"/>
    </source>
</evidence>
<keyword evidence="4" id="KW-1185">Reference proteome</keyword>
<feature type="compositionally biased region" description="Pro residues" evidence="1">
    <location>
        <begin position="372"/>
        <end position="382"/>
    </location>
</feature>
<dbReference type="InterPro" id="IPR011021">
    <property type="entry name" value="Arrestin-like_N"/>
</dbReference>
<feature type="domain" description="Arrestin-like N-terminal" evidence="2">
    <location>
        <begin position="5"/>
        <end position="183"/>
    </location>
</feature>
<dbReference type="Gene3D" id="2.60.40.640">
    <property type="match status" value="1"/>
</dbReference>
<dbReference type="GO" id="GO:0070086">
    <property type="term" value="P:ubiquitin-dependent endocytosis"/>
    <property type="evidence" value="ECO:0007669"/>
    <property type="project" value="TreeGrafter"/>
</dbReference>
<dbReference type="InterPro" id="IPR050357">
    <property type="entry name" value="Arrestin_domain-protein"/>
</dbReference>
<dbReference type="GO" id="GO:0005886">
    <property type="term" value="C:plasma membrane"/>
    <property type="evidence" value="ECO:0007669"/>
    <property type="project" value="TreeGrafter"/>
</dbReference>
<evidence type="ECO:0000313" key="3">
    <source>
        <dbReference type="EMBL" id="CAF9912933.1"/>
    </source>
</evidence>
<dbReference type="GO" id="GO:0005829">
    <property type="term" value="C:cytosol"/>
    <property type="evidence" value="ECO:0007669"/>
    <property type="project" value="TreeGrafter"/>
</dbReference>
<dbReference type="PANTHER" id="PTHR11188">
    <property type="entry name" value="ARRESTIN DOMAIN CONTAINING PROTEIN"/>
    <property type="match status" value="1"/>
</dbReference>
<gene>
    <name evidence="3" type="ORF">HETSPECPRED_001257</name>
</gene>
<organism evidence="3 4">
    <name type="scientific">Heterodermia speciosa</name>
    <dbReference type="NCBI Taxonomy" id="116794"/>
    <lineage>
        <taxon>Eukaryota</taxon>
        <taxon>Fungi</taxon>
        <taxon>Dikarya</taxon>
        <taxon>Ascomycota</taxon>
        <taxon>Pezizomycotina</taxon>
        <taxon>Lecanoromycetes</taxon>
        <taxon>OSLEUM clade</taxon>
        <taxon>Lecanoromycetidae</taxon>
        <taxon>Caliciales</taxon>
        <taxon>Physciaceae</taxon>
        <taxon>Heterodermia</taxon>
    </lineage>
</organism>
<feature type="region of interest" description="Disordered" evidence="1">
    <location>
        <begin position="197"/>
        <end position="217"/>
    </location>
</feature>
<name>A0A8H3EW93_9LECA</name>
<evidence type="ECO:0000259" key="2">
    <source>
        <dbReference type="Pfam" id="PF00339"/>
    </source>
</evidence>
<sequence>MAVWIQLDRPHAHFTNIDFITGKVVLRLNVNESISSIVVKLEGESKTRLGVEVVNGYGQYDRYDRGRPEIEVHKLLYKTALVFPSNELQGSVPAGQAYTLGAGQHEYPFRFKIPINNDCSNQNSRLTNLNVAGLRVEMARDTNRHIKKTLPPTLTGFAGQAQIRYYVKVTVQRPAFYKENFRAEVDFKFLPIEPPRPSKNSRESYARRQHHFAPPIDVPDRPSLFRMGSTTPRNSVIPPIISFDGRLPDPAIITCNETLPLRILITKLNDSPATIFLQLIELVLVGITTTRAHELQREDVHNFIIMSLSNLKVPLQAPERSPNNMTIDPSLWDQIPLPNTPELMVQSISMPVIVYSGIRPPQALLDATVPNAPLPHAPPQTPSTPIHTPQSFGPPPSNVPADAPPSYEDAMADDLGPIDGPRREYTQPQQQPQLQGNSPVSEKTTQRLFPET</sequence>
<evidence type="ECO:0000313" key="4">
    <source>
        <dbReference type="Proteomes" id="UP000664521"/>
    </source>
</evidence>
<comment type="caution">
    <text evidence="3">The sequence shown here is derived from an EMBL/GenBank/DDBJ whole genome shotgun (WGS) entry which is preliminary data.</text>
</comment>
<dbReference type="CDD" id="cd22952">
    <property type="entry name" value="ART10-like"/>
    <property type="match status" value="1"/>
</dbReference>
<dbReference type="EMBL" id="CAJPDS010000012">
    <property type="protein sequence ID" value="CAF9912933.1"/>
    <property type="molecule type" value="Genomic_DNA"/>
</dbReference>
<dbReference type="OrthoDB" id="3365616at2759"/>
<feature type="compositionally biased region" description="Polar residues" evidence="1">
    <location>
        <begin position="436"/>
        <end position="452"/>
    </location>
</feature>
<dbReference type="GO" id="GO:0031625">
    <property type="term" value="F:ubiquitin protein ligase binding"/>
    <property type="evidence" value="ECO:0007669"/>
    <property type="project" value="TreeGrafter"/>
</dbReference>
<dbReference type="Proteomes" id="UP000664521">
    <property type="component" value="Unassembled WGS sequence"/>
</dbReference>
<protein>
    <recommendedName>
        <fullName evidence="2">Arrestin-like N-terminal domain-containing protein</fullName>
    </recommendedName>
</protein>
<reference evidence="3" key="1">
    <citation type="submission" date="2021-03" db="EMBL/GenBank/DDBJ databases">
        <authorList>
            <person name="Tagirdzhanova G."/>
        </authorList>
    </citation>
    <scope>NUCLEOTIDE SEQUENCE</scope>
</reference>
<dbReference type="GO" id="GO:0030674">
    <property type="term" value="F:protein-macromolecule adaptor activity"/>
    <property type="evidence" value="ECO:0007669"/>
    <property type="project" value="TreeGrafter"/>
</dbReference>
<dbReference type="Pfam" id="PF00339">
    <property type="entry name" value="Arrestin_N"/>
    <property type="match status" value="1"/>
</dbReference>
<dbReference type="AlphaFoldDB" id="A0A8H3EW93"/>
<feature type="region of interest" description="Disordered" evidence="1">
    <location>
        <begin position="366"/>
        <end position="452"/>
    </location>
</feature>
<proteinExistence type="predicted"/>
<dbReference type="InterPro" id="IPR014756">
    <property type="entry name" value="Ig_E-set"/>
</dbReference>
<dbReference type="SUPFAM" id="SSF81296">
    <property type="entry name" value="E set domains"/>
    <property type="match status" value="1"/>
</dbReference>
<dbReference type="InterPro" id="IPR014752">
    <property type="entry name" value="Arrestin-like_C"/>
</dbReference>